<sequence>MFGGPPPQLSAAEIRAQEDEANLTIQKVIVGAVLLYLSPFAIDAVKKLV</sequence>
<keyword evidence="2" id="KW-0813">Transport</keyword>
<name>A0A7D8UN18_9HELO</name>
<keyword evidence="5" id="KW-0653">Protein transport</keyword>
<keyword evidence="7" id="KW-0496">Mitochondrion</keyword>
<dbReference type="PANTHER" id="PTHR28188">
    <property type="entry name" value="MITOCHONDRIAL IMPORT RECEPTOR SUBUNIT TOM5"/>
    <property type="match status" value="1"/>
</dbReference>
<dbReference type="EMBL" id="QGMG01000514">
    <property type="protein sequence ID" value="TVY53026.1"/>
    <property type="molecule type" value="Genomic_DNA"/>
</dbReference>
<reference evidence="10 11" key="1">
    <citation type="submission" date="2018-05" db="EMBL/GenBank/DDBJ databases">
        <title>Whole genome sequencing for identification of molecular markers to develop diagnostic detection tools for the regulated plant pathogen Lachnellula willkommii.</title>
        <authorList>
            <person name="Giroux E."/>
            <person name="Bilodeau G."/>
        </authorList>
    </citation>
    <scope>NUCLEOTIDE SEQUENCE [LARGE SCALE GENOMIC DNA]</scope>
    <source>
        <strain evidence="10 11">CBS 625.97</strain>
    </source>
</reference>
<evidence type="ECO:0000313" key="10">
    <source>
        <dbReference type="EMBL" id="TVY53026.1"/>
    </source>
</evidence>
<evidence type="ECO:0000256" key="9">
    <source>
        <dbReference type="ARBA" id="ARBA00025716"/>
    </source>
</evidence>
<keyword evidence="4" id="KW-1000">Mitochondrion outer membrane</keyword>
<evidence type="ECO:0000256" key="4">
    <source>
        <dbReference type="ARBA" id="ARBA00022787"/>
    </source>
</evidence>
<evidence type="ECO:0008006" key="12">
    <source>
        <dbReference type="Google" id="ProtNLM"/>
    </source>
</evidence>
<gene>
    <name evidence="10" type="ORF">LCER1_G003888</name>
</gene>
<dbReference type="OrthoDB" id="4150500at2759"/>
<protein>
    <recommendedName>
        <fullName evidence="12">Mitochondrial import receptor subunit tom5</fullName>
    </recommendedName>
</protein>
<dbReference type="Pfam" id="PF10642">
    <property type="entry name" value="Tom5"/>
    <property type="match status" value="1"/>
</dbReference>
<evidence type="ECO:0000256" key="5">
    <source>
        <dbReference type="ARBA" id="ARBA00022927"/>
    </source>
</evidence>
<comment type="caution">
    <text evidence="10">The sequence shown here is derived from an EMBL/GenBank/DDBJ whole genome shotgun (WGS) entry which is preliminary data.</text>
</comment>
<dbReference type="GO" id="GO:0006626">
    <property type="term" value="P:protein targeting to mitochondrion"/>
    <property type="evidence" value="ECO:0007669"/>
    <property type="project" value="TreeGrafter"/>
</dbReference>
<evidence type="ECO:0000256" key="3">
    <source>
        <dbReference type="ARBA" id="ARBA00022692"/>
    </source>
</evidence>
<dbReference type="GO" id="GO:0005742">
    <property type="term" value="C:mitochondrial outer membrane translocase complex"/>
    <property type="evidence" value="ECO:0007669"/>
    <property type="project" value="TreeGrafter"/>
</dbReference>
<dbReference type="AlphaFoldDB" id="A0A7D8UN18"/>
<evidence type="ECO:0000256" key="8">
    <source>
        <dbReference type="ARBA" id="ARBA00023136"/>
    </source>
</evidence>
<dbReference type="InterPro" id="IPR019603">
    <property type="entry name" value="Tom5"/>
</dbReference>
<organism evidence="10 11">
    <name type="scientific">Lachnellula cervina</name>
    <dbReference type="NCBI Taxonomy" id="1316786"/>
    <lineage>
        <taxon>Eukaryota</taxon>
        <taxon>Fungi</taxon>
        <taxon>Dikarya</taxon>
        <taxon>Ascomycota</taxon>
        <taxon>Pezizomycotina</taxon>
        <taxon>Leotiomycetes</taxon>
        <taxon>Helotiales</taxon>
        <taxon>Lachnaceae</taxon>
        <taxon>Lachnellula</taxon>
    </lineage>
</organism>
<dbReference type="GO" id="GO:0008320">
    <property type="term" value="F:protein transmembrane transporter activity"/>
    <property type="evidence" value="ECO:0007669"/>
    <property type="project" value="TreeGrafter"/>
</dbReference>
<comment type="similarity">
    <text evidence="9">Belongs to the Tom5 family.</text>
</comment>
<evidence type="ECO:0000256" key="1">
    <source>
        <dbReference type="ARBA" id="ARBA00004572"/>
    </source>
</evidence>
<accession>A0A7D8UN18</accession>
<comment type="subcellular location">
    <subcellularLocation>
        <location evidence="1">Mitochondrion outer membrane</location>
        <topology evidence="1">Single-pass membrane protein</topology>
    </subcellularLocation>
</comment>
<proteinExistence type="inferred from homology"/>
<keyword evidence="3" id="KW-0812">Transmembrane</keyword>
<evidence type="ECO:0000256" key="6">
    <source>
        <dbReference type="ARBA" id="ARBA00022989"/>
    </source>
</evidence>
<keyword evidence="6" id="KW-1133">Transmembrane helix</keyword>
<dbReference type="Proteomes" id="UP000481288">
    <property type="component" value="Unassembled WGS sequence"/>
</dbReference>
<dbReference type="PANTHER" id="PTHR28188:SF1">
    <property type="entry name" value="MITOCHONDRIAL IMPORT RECEPTOR SUBUNIT TOM5"/>
    <property type="match status" value="1"/>
</dbReference>
<evidence type="ECO:0000256" key="7">
    <source>
        <dbReference type="ARBA" id="ARBA00023128"/>
    </source>
</evidence>
<evidence type="ECO:0000313" key="11">
    <source>
        <dbReference type="Proteomes" id="UP000481288"/>
    </source>
</evidence>
<keyword evidence="8" id="KW-0472">Membrane</keyword>
<keyword evidence="11" id="KW-1185">Reference proteome</keyword>
<evidence type="ECO:0000256" key="2">
    <source>
        <dbReference type="ARBA" id="ARBA00022448"/>
    </source>
</evidence>